<evidence type="ECO:0000256" key="5">
    <source>
        <dbReference type="ARBA" id="ARBA00022909"/>
    </source>
</evidence>
<dbReference type="RefSeq" id="WP_130598003.1">
    <property type="nucleotide sequence ID" value="NZ_CP036200.1"/>
</dbReference>
<organism evidence="10 11">
    <name type="scientific">Shewanella maritima</name>
    <dbReference type="NCBI Taxonomy" id="2520507"/>
    <lineage>
        <taxon>Bacteria</taxon>
        <taxon>Pseudomonadati</taxon>
        <taxon>Pseudomonadota</taxon>
        <taxon>Gammaproteobacteria</taxon>
        <taxon>Alteromonadales</taxon>
        <taxon>Shewanellaceae</taxon>
        <taxon>Shewanella</taxon>
    </lineage>
</organism>
<dbReference type="FunFam" id="3.30.1130.10:FF:000002">
    <property type="entry name" value="7,8-dihydroneopterin aldolase"/>
    <property type="match status" value="1"/>
</dbReference>
<accession>A0A411PEN1</accession>
<keyword evidence="5 8" id="KW-0289">Folate biosynthesis</keyword>
<proteinExistence type="inferred from homology"/>
<dbReference type="UniPathway" id="UPA00077">
    <property type="reaction ID" value="UER00154"/>
</dbReference>
<keyword evidence="6" id="KW-0413">Isomerase</keyword>
<dbReference type="OrthoDB" id="9810587at2"/>
<name>A0A411PEN1_9GAMM</name>
<evidence type="ECO:0000256" key="3">
    <source>
        <dbReference type="ARBA" id="ARBA00005013"/>
    </source>
</evidence>
<evidence type="ECO:0000313" key="11">
    <source>
        <dbReference type="Proteomes" id="UP000291106"/>
    </source>
</evidence>
<dbReference type="NCBIfam" id="TIGR00525">
    <property type="entry name" value="folB"/>
    <property type="match status" value="1"/>
</dbReference>
<keyword evidence="7 8" id="KW-0456">Lyase</keyword>
<dbReference type="GO" id="GO:0046656">
    <property type="term" value="P:folic acid biosynthetic process"/>
    <property type="evidence" value="ECO:0007669"/>
    <property type="project" value="UniProtKB-UniRule"/>
</dbReference>
<dbReference type="SMART" id="SM00905">
    <property type="entry name" value="FolB"/>
    <property type="match status" value="1"/>
</dbReference>
<dbReference type="InterPro" id="IPR043133">
    <property type="entry name" value="GTP-CH-I_C/QueF"/>
</dbReference>
<dbReference type="GO" id="GO:0046654">
    <property type="term" value="P:tetrahydrofolate biosynthetic process"/>
    <property type="evidence" value="ECO:0007669"/>
    <property type="project" value="UniProtKB-UniRule"/>
</dbReference>
<dbReference type="Gene3D" id="3.30.1130.10">
    <property type="match status" value="1"/>
</dbReference>
<dbReference type="InterPro" id="IPR006157">
    <property type="entry name" value="FolB_dom"/>
</dbReference>
<evidence type="ECO:0000256" key="7">
    <source>
        <dbReference type="ARBA" id="ARBA00023239"/>
    </source>
</evidence>
<protein>
    <recommendedName>
        <fullName evidence="8">7,8-dihydroneopterin aldolase</fullName>
        <ecNumber evidence="8">4.1.2.25</ecNumber>
    </recommendedName>
</protein>
<dbReference type="EMBL" id="CP036200">
    <property type="protein sequence ID" value="QBF82029.1"/>
    <property type="molecule type" value="Genomic_DNA"/>
</dbReference>
<evidence type="ECO:0000256" key="6">
    <source>
        <dbReference type="ARBA" id="ARBA00023235"/>
    </source>
</evidence>
<dbReference type="PANTHER" id="PTHR42844">
    <property type="entry name" value="DIHYDRONEOPTERIN ALDOLASE 1-RELATED"/>
    <property type="match status" value="1"/>
</dbReference>
<dbReference type="AlphaFoldDB" id="A0A411PEN1"/>
<evidence type="ECO:0000256" key="2">
    <source>
        <dbReference type="ARBA" id="ARBA00001353"/>
    </source>
</evidence>
<dbReference type="Proteomes" id="UP000291106">
    <property type="component" value="Chromosome"/>
</dbReference>
<dbReference type="NCBIfam" id="TIGR00526">
    <property type="entry name" value="folB_dom"/>
    <property type="match status" value="1"/>
</dbReference>
<dbReference type="GO" id="GO:0016853">
    <property type="term" value="F:isomerase activity"/>
    <property type="evidence" value="ECO:0007669"/>
    <property type="project" value="UniProtKB-KW"/>
</dbReference>
<dbReference type="GO" id="GO:0004150">
    <property type="term" value="F:dihydroneopterin aldolase activity"/>
    <property type="evidence" value="ECO:0007669"/>
    <property type="project" value="UniProtKB-UniRule"/>
</dbReference>
<dbReference type="GO" id="GO:0005737">
    <property type="term" value="C:cytoplasm"/>
    <property type="evidence" value="ECO:0007669"/>
    <property type="project" value="TreeGrafter"/>
</dbReference>
<comment type="function">
    <text evidence="8">Catalyzes the conversion of 7,8-dihydroneopterin to 6-hydroxymethyl-7,8-dihydropterin.</text>
</comment>
<dbReference type="EC" id="4.1.2.25" evidence="8"/>
<evidence type="ECO:0000256" key="1">
    <source>
        <dbReference type="ARBA" id="ARBA00000693"/>
    </source>
</evidence>
<dbReference type="KEGG" id="smai:EXU30_04435"/>
<dbReference type="InterPro" id="IPR006156">
    <property type="entry name" value="Dihydroneopterin_aldolase"/>
</dbReference>
<reference evidence="10 11" key="1">
    <citation type="submission" date="2019-02" db="EMBL/GenBank/DDBJ databases">
        <title>Shewanella sp. D4-2 isolated from Dokdo Island.</title>
        <authorList>
            <person name="Baek K."/>
        </authorList>
    </citation>
    <scope>NUCLEOTIDE SEQUENCE [LARGE SCALE GENOMIC DNA]</scope>
    <source>
        <strain evidence="10 11">D4-2</strain>
    </source>
</reference>
<evidence type="ECO:0000313" key="10">
    <source>
        <dbReference type="EMBL" id="QBF82029.1"/>
    </source>
</evidence>
<dbReference type="CDD" id="cd00534">
    <property type="entry name" value="DHNA_DHNTPE"/>
    <property type="match status" value="1"/>
</dbReference>
<evidence type="ECO:0000259" key="9">
    <source>
        <dbReference type="SMART" id="SM00905"/>
    </source>
</evidence>
<evidence type="ECO:0000256" key="8">
    <source>
        <dbReference type="RuleBase" id="RU362079"/>
    </source>
</evidence>
<feature type="domain" description="Dihydroneopterin aldolase/epimerase" evidence="9">
    <location>
        <begin position="4"/>
        <end position="114"/>
    </location>
</feature>
<comment type="catalytic activity">
    <reaction evidence="2 8">
        <text>7,8-dihydroneopterin = 6-hydroxymethyl-7,8-dihydropterin + glycolaldehyde</text>
        <dbReference type="Rhea" id="RHEA:10540"/>
        <dbReference type="ChEBI" id="CHEBI:17001"/>
        <dbReference type="ChEBI" id="CHEBI:17071"/>
        <dbReference type="ChEBI" id="CHEBI:44841"/>
        <dbReference type="EC" id="4.1.2.25"/>
    </reaction>
</comment>
<evidence type="ECO:0000256" key="4">
    <source>
        <dbReference type="ARBA" id="ARBA00005708"/>
    </source>
</evidence>
<dbReference type="Pfam" id="PF02152">
    <property type="entry name" value="FolB"/>
    <property type="match status" value="1"/>
</dbReference>
<comment type="pathway">
    <text evidence="3 8">Cofactor biosynthesis; tetrahydrofolate biosynthesis; 2-amino-4-hydroxy-6-hydroxymethyl-7,8-dihydropteridine diphosphate from 7,8-dihydroneopterin triphosphate: step 3/4.</text>
</comment>
<sequence>MDKVLIRGLEINTVIGVYDWEKTIEQRLLVDLDMAWDNRQAAATDDYQYALCYETVSNRVIEKITEKPIELIETVAEMIATTLLEEFNVSWVKVVVNKPGAVKQAQSVAVEIERSQSASQAS</sequence>
<dbReference type="PANTHER" id="PTHR42844:SF1">
    <property type="entry name" value="DIHYDRONEOPTERIN ALDOLASE 1-RELATED"/>
    <property type="match status" value="1"/>
</dbReference>
<dbReference type="SUPFAM" id="SSF55620">
    <property type="entry name" value="Tetrahydrobiopterin biosynthesis enzymes-like"/>
    <property type="match status" value="1"/>
</dbReference>
<comment type="similarity">
    <text evidence="4 8">Belongs to the DHNA family.</text>
</comment>
<keyword evidence="11" id="KW-1185">Reference proteome</keyword>
<gene>
    <name evidence="10" type="primary">folB</name>
    <name evidence="10" type="ORF">EXU30_04435</name>
</gene>
<comment type="catalytic activity">
    <reaction evidence="1">
        <text>7,8-dihydroneopterin = 7,8-dihydromonapterin</text>
        <dbReference type="Rhea" id="RHEA:45328"/>
        <dbReference type="ChEBI" id="CHEBI:17001"/>
        <dbReference type="ChEBI" id="CHEBI:71175"/>
        <dbReference type="EC" id="5.1.99.8"/>
    </reaction>
</comment>